<dbReference type="RefSeq" id="WP_063449794.1">
    <property type="nucleotide sequence ID" value="NZ_LVVA01000005.1"/>
</dbReference>
<dbReference type="Proteomes" id="UP000076880">
    <property type="component" value="Unassembled WGS sequence"/>
</dbReference>
<reference evidence="2" key="1">
    <citation type="submission" date="2016-03" db="EMBL/GenBank/DDBJ databases">
        <title>WGS of SAMN04393274.</title>
        <authorList>
            <person name="Adams M."/>
            <person name="Sutton G."/>
            <person name="Nelson K."/>
            <person name="Thaden J."/>
            <person name="Fowler V."/>
            <person name="Mccorrison J."/>
            <person name="Sanka R."/>
            <person name="Brinkac L."/>
            <person name="Nierman W."/>
        </authorList>
    </citation>
    <scope>NUCLEOTIDE SEQUENCE [LARGE SCALE GENOMIC DNA]</scope>
    <source>
        <strain evidence="2">GN06232</strain>
    </source>
</reference>
<organism evidence="1 2">
    <name type="scientific">Enterobacter genomosp. S</name>
    <dbReference type="NCBI Taxonomy" id="2364151"/>
    <lineage>
        <taxon>Bacteria</taxon>
        <taxon>Pseudomonadati</taxon>
        <taxon>Pseudomonadota</taxon>
        <taxon>Gammaproteobacteria</taxon>
        <taxon>Enterobacterales</taxon>
        <taxon>Enterobacteriaceae</taxon>
        <taxon>Enterobacter</taxon>
        <taxon>Enterobacter cloacae complex</taxon>
        <taxon>Enterobacter cloacae complex clade S</taxon>
    </lineage>
</organism>
<keyword evidence="2" id="KW-1185">Reference proteome</keyword>
<evidence type="ECO:0000313" key="2">
    <source>
        <dbReference type="Proteomes" id="UP000076880"/>
    </source>
</evidence>
<dbReference type="InterPro" id="IPR021316">
    <property type="entry name" value="DUF2913"/>
</dbReference>
<gene>
    <name evidence="1" type="ORF">A3466_18100</name>
</gene>
<evidence type="ECO:0008006" key="3">
    <source>
        <dbReference type="Google" id="ProtNLM"/>
    </source>
</evidence>
<comment type="caution">
    <text evidence="1">The sequence shown here is derived from an EMBL/GenBank/DDBJ whole genome shotgun (WGS) entry which is preliminary data.</text>
</comment>
<dbReference type="Pfam" id="PF11140">
    <property type="entry name" value="DUF2913"/>
    <property type="match status" value="1"/>
</dbReference>
<protein>
    <recommendedName>
        <fullName evidence="3">DUF2913 domain-containing protein</fullName>
    </recommendedName>
</protein>
<proteinExistence type="predicted"/>
<evidence type="ECO:0000313" key="1">
    <source>
        <dbReference type="EMBL" id="KZR34968.1"/>
    </source>
</evidence>
<accession>A0ABR5YS99</accession>
<sequence>MRNRDKTGHLAWCALVALQLAHQDGLISSESQENLFITRWFALAKKQRRFSRDLATDIDWILNQGRTLGIHARLRQKLDYIWRSCNGELLEQNDMFRLTYAMELLMEHAWVYQALSDRDWTGRHRIQTSGSVNSICLVKSALDIAFNEEGKQILPVPARISGQVEALNELLKSCGWVAVPEGDESLPHQFTLMARQR</sequence>
<dbReference type="EMBL" id="LVVA01000005">
    <property type="protein sequence ID" value="KZR34968.1"/>
    <property type="molecule type" value="Genomic_DNA"/>
</dbReference>
<name>A0ABR5YS99_9ENTR</name>